<protein>
    <submittedName>
        <fullName evidence="2">Uncharacterized protein</fullName>
    </submittedName>
</protein>
<organism evidence="2 3">
    <name type="scientific">Prunus armeniaca</name>
    <name type="common">Apricot</name>
    <name type="synonym">Armeniaca vulgaris</name>
    <dbReference type="NCBI Taxonomy" id="36596"/>
    <lineage>
        <taxon>Eukaryota</taxon>
        <taxon>Viridiplantae</taxon>
        <taxon>Streptophyta</taxon>
        <taxon>Embryophyta</taxon>
        <taxon>Tracheophyta</taxon>
        <taxon>Spermatophyta</taxon>
        <taxon>Magnoliopsida</taxon>
        <taxon>eudicotyledons</taxon>
        <taxon>Gunneridae</taxon>
        <taxon>Pentapetalae</taxon>
        <taxon>rosids</taxon>
        <taxon>fabids</taxon>
        <taxon>Rosales</taxon>
        <taxon>Rosaceae</taxon>
        <taxon>Amygdaloideae</taxon>
        <taxon>Amygdaleae</taxon>
        <taxon>Prunus</taxon>
    </lineage>
</organism>
<keyword evidence="3" id="KW-1185">Reference proteome</keyword>
<dbReference type="Proteomes" id="UP000507245">
    <property type="component" value="Unassembled WGS sequence"/>
</dbReference>
<sequence length="153" mass="16282">MEMMGSSLGVNPSAGYSCSSAYDPIIKMVRLASAPTAEKKMADMEGNASSLMDTEIALKQFVVAGEKTFKTPGKAGDVIFNMPNDEEEEMKNEKGVESLGSAAKRSLQGLLELEDLPESSSVSTEVEAKREPSSKEIISSSTQSSAISHQSQP</sequence>
<name>A0A6J5XT22_PRUAR</name>
<feature type="region of interest" description="Disordered" evidence="1">
    <location>
        <begin position="73"/>
        <end position="153"/>
    </location>
</feature>
<dbReference type="EMBL" id="CAEKKB010000007">
    <property type="protein sequence ID" value="CAB4316909.1"/>
    <property type="molecule type" value="Genomic_DNA"/>
</dbReference>
<dbReference type="AlphaFoldDB" id="A0A6J5XT22"/>
<proteinExistence type="predicted"/>
<reference evidence="3" key="1">
    <citation type="journal article" date="2020" name="Genome Biol.">
        <title>Gamete binning: chromosome-level and haplotype-resolved genome assembly enabled by high-throughput single-cell sequencing of gamete genomes.</title>
        <authorList>
            <person name="Campoy J.A."/>
            <person name="Sun H."/>
            <person name="Goel M."/>
            <person name="Jiao W.-B."/>
            <person name="Folz-Donahue K."/>
            <person name="Wang N."/>
            <person name="Rubio M."/>
            <person name="Liu C."/>
            <person name="Kukat C."/>
            <person name="Ruiz D."/>
            <person name="Huettel B."/>
            <person name="Schneeberger K."/>
        </authorList>
    </citation>
    <scope>NUCLEOTIDE SEQUENCE [LARGE SCALE GENOMIC DNA]</scope>
    <source>
        <strain evidence="3">cv. Rojo Pasion</strain>
    </source>
</reference>
<evidence type="ECO:0000256" key="1">
    <source>
        <dbReference type="SAM" id="MobiDB-lite"/>
    </source>
</evidence>
<feature type="compositionally biased region" description="Low complexity" evidence="1">
    <location>
        <begin position="135"/>
        <end position="153"/>
    </location>
</feature>
<evidence type="ECO:0000313" key="2">
    <source>
        <dbReference type="EMBL" id="CAB4316909.1"/>
    </source>
</evidence>
<evidence type="ECO:0000313" key="3">
    <source>
        <dbReference type="Proteomes" id="UP000507245"/>
    </source>
</evidence>
<accession>A0A6J5XT22</accession>
<gene>
    <name evidence="2" type="ORF">ORAREDHAP_LOCUS43381</name>
</gene>